<accession>A0A8J8P3J9</accession>
<evidence type="ECO:0000313" key="2">
    <source>
        <dbReference type="Proteomes" id="UP000785679"/>
    </source>
</evidence>
<reference evidence="1" key="1">
    <citation type="submission" date="2019-06" db="EMBL/GenBank/DDBJ databases">
        <authorList>
            <person name="Zheng W."/>
        </authorList>
    </citation>
    <scope>NUCLEOTIDE SEQUENCE</scope>
    <source>
        <strain evidence="1">QDHG01</strain>
    </source>
</reference>
<sequence>MQFKNKYKGLQQQITSNKQNIYMQALRSTLALVSILLSLLLQKSLQACTTAQAPYPKIVGGIQGTSGFKQIDYNQVNDYLVGAGNSNDQEVRGDALGFEYMRPIIITYQYNFYMWGKVLTSLVDHGFLGVKINRLGTRLVAANYDTERYLIVMDITNGNVIAATQLTTIGTFDNYRRRLLLLDNGNILMGDSTRIIKIAPPSISAPTYTCTLSGSSTIGLLTNTAQSYLHVFAFASSICMITVMDMATFTRVYQYQTQCESASAADQAQTFQSCIFETSATVDTIVFQEGTRFFKISNQYSPPVFTTSTVHDPQFLSARGLYCQSNELVHSLMTGMYSTDFYRIFVASVNFNTNKITYTRYLQYIGGGMTLFHGVIISANQFYLSAYSTTITKATSNTFRTRSISYANGLIFSPMLTCQSIEQLTYPVATLIVNSFTFTATTYDYTSSSTSVTHLTSLPPTSNIVQTEFEG</sequence>
<proteinExistence type="predicted"/>
<name>A0A8J8P3J9_HALGN</name>
<dbReference type="EMBL" id="RRYP01000935">
    <property type="protein sequence ID" value="TNV86633.1"/>
    <property type="molecule type" value="Genomic_DNA"/>
</dbReference>
<dbReference type="AlphaFoldDB" id="A0A8J8P3J9"/>
<gene>
    <name evidence="1" type="ORF">FGO68_gene16700</name>
</gene>
<dbReference type="Proteomes" id="UP000785679">
    <property type="component" value="Unassembled WGS sequence"/>
</dbReference>
<organism evidence="1 2">
    <name type="scientific">Halteria grandinella</name>
    <dbReference type="NCBI Taxonomy" id="5974"/>
    <lineage>
        <taxon>Eukaryota</taxon>
        <taxon>Sar</taxon>
        <taxon>Alveolata</taxon>
        <taxon>Ciliophora</taxon>
        <taxon>Intramacronucleata</taxon>
        <taxon>Spirotrichea</taxon>
        <taxon>Stichotrichia</taxon>
        <taxon>Sporadotrichida</taxon>
        <taxon>Halteriidae</taxon>
        <taxon>Halteria</taxon>
    </lineage>
</organism>
<comment type="caution">
    <text evidence="1">The sequence shown here is derived from an EMBL/GenBank/DDBJ whole genome shotgun (WGS) entry which is preliminary data.</text>
</comment>
<keyword evidence="2" id="KW-1185">Reference proteome</keyword>
<evidence type="ECO:0000313" key="1">
    <source>
        <dbReference type="EMBL" id="TNV86633.1"/>
    </source>
</evidence>
<protein>
    <submittedName>
        <fullName evidence="1">Uncharacterized protein</fullName>
    </submittedName>
</protein>